<dbReference type="AlphaFoldDB" id="A0A0F9CHH0"/>
<name>A0A0F9CHH0_9ZZZZ</name>
<protein>
    <recommendedName>
        <fullName evidence="1">Phage head morphogenesis domain-containing protein</fullName>
    </recommendedName>
</protein>
<feature type="non-terminal residue" evidence="2">
    <location>
        <position position="284"/>
    </location>
</feature>
<comment type="caution">
    <text evidence="2">The sequence shown here is derived from an EMBL/GenBank/DDBJ whole genome shotgun (WGS) entry which is preliminary data.</text>
</comment>
<evidence type="ECO:0000313" key="2">
    <source>
        <dbReference type="EMBL" id="KKL48569.1"/>
    </source>
</evidence>
<sequence length="284" mass="32298">MYSIIRKARLNQVHAKLDYQLRRNERMFQEAMQKWFAFTIKQIQTDLRTKFQKDITSELTDWEYLQQQGQDILKPATLSIMQTGGNEAYKLFEIQGSFSILNPESVKAAEKFTADLVREVNGQTKKGIRTYISTGIKEGKSMDKIARDLRPLVGLTENQTQSVINYKALLGDKEKFPDLSAADIERKTQRYADKTHRRRAQTIARTETARAQNIGYATGMDDLGVEQLEHSVHVDDRLCDICAPLEGIKYSVSEAKGIIPVHPSCRCALLPMVGGKSIRRRIDG</sequence>
<dbReference type="EMBL" id="LAZR01033274">
    <property type="protein sequence ID" value="KKL48569.1"/>
    <property type="molecule type" value="Genomic_DNA"/>
</dbReference>
<accession>A0A0F9CHH0</accession>
<dbReference type="InterPro" id="IPR006528">
    <property type="entry name" value="Phage_head_morphogenesis_dom"/>
</dbReference>
<dbReference type="Pfam" id="PF04233">
    <property type="entry name" value="Phage_Mu_F"/>
    <property type="match status" value="1"/>
</dbReference>
<feature type="domain" description="Phage head morphogenesis" evidence="1">
    <location>
        <begin position="127"/>
        <end position="269"/>
    </location>
</feature>
<gene>
    <name evidence="2" type="ORF">LCGC14_2324230</name>
</gene>
<proteinExistence type="predicted"/>
<reference evidence="2" key="1">
    <citation type="journal article" date="2015" name="Nature">
        <title>Complex archaea that bridge the gap between prokaryotes and eukaryotes.</title>
        <authorList>
            <person name="Spang A."/>
            <person name="Saw J.H."/>
            <person name="Jorgensen S.L."/>
            <person name="Zaremba-Niedzwiedzka K."/>
            <person name="Martijn J."/>
            <person name="Lind A.E."/>
            <person name="van Eijk R."/>
            <person name="Schleper C."/>
            <person name="Guy L."/>
            <person name="Ettema T.J."/>
        </authorList>
    </citation>
    <scope>NUCLEOTIDE SEQUENCE</scope>
</reference>
<dbReference type="NCBIfam" id="TIGR01641">
    <property type="entry name" value="phageSPP1_gp7"/>
    <property type="match status" value="1"/>
</dbReference>
<evidence type="ECO:0000259" key="1">
    <source>
        <dbReference type="Pfam" id="PF04233"/>
    </source>
</evidence>
<organism evidence="2">
    <name type="scientific">marine sediment metagenome</name>
    <dbReference type="NCBI Taxonomy" id="412755"/>
    <lineage>
        <taxon>unclassified sequences</taxon>
        <taxon>metagenomes</taxon>
        <taxon>ecological metagenomes</taxon>
    </lineage>
</organism>